<feature type="compositionally biased region" description="Gly residues" evidence="1">
    <location>
        <begin position="220"/>
        <end position="241"/>
    </location>
</feature>
<dbReference type="Proteomes" id="UP000738325">
    <property type="component" value="Unassembled WGS sequence"/>
</dbReference>
<feature type="region of interest" description="Disordered" evidence="1">
    <location>
        <begin position="204"/>
        <end position="249"/>
    </location>
</feature>
<keyword evidence="2" id="KW-0732">Signal</keyword>
<organism evidence="3 4">
    <name type="scientific">Dissophora globulifera</name>
    <dbReference type="NCBI Taxonomy" id="979702"/>
    <lineage>
        <taxon>Eukaryota</taxon>
        <taxon>Fungi</taxon>
        <taxon>Fungi incertae sedis</taxon>
        <taxon>Mucoromycota</taxon>
        <taxon>Mortierellomycotina</taxon>
        <taxon>Mortierellomycetes</taxon>
        <taxon>Mortierellales</taxon>
        <taxon>Mortierellaceae</taxon>
        <taxon>Dissophora</taxon>
    </lineage>
</organism>
<evidence type="ECO:0000313" key="4">
    <source>
        <dbReference type="Proteomes" id="UP000738325"/>
    </source>
</evidence>
<keyword evidence="4" id="KW-1185">Reference proteome</keyword>
<dbReference type="OrthoDB" id="3044029at2759"/>
<dbReference type="EMBL" id="JAAAIP010001920">
    <property type="protein sequence ID" value="KAG0302873.1"/>
    <property type="molecule type" value="Genomic_DNA"/>
</dbReference>
<name>A0A9P6QVA0_9FUNG</name>
<evidence type="ECO:0000256" key="1">
    <source>
        <dbReference type="SAM" id="MobiDB-lite"/>
    </source>
</evidence>
<evidence type="ECO:0000256" key="2">
    <source>
        <dbReference type="SAM" id="SignalP"/>
    </source>
</evidence>
<feature type="signal peptide" evidence="2">
    <location>
        <begin position="1"/>
        <end position="21"/>
    </location>
</feature>
<comment type="caution">
    <text evidence="3">The sequence shown here is derived from an EMBL/GenBank/DDBJ whole genome shotgun (WGS) entry which is preliminary data.</text>
</comment>
<accession>A0A9P6QVA0</accession>
<protein>
    <submittedName>
        <fullName evidence="3">Uncharacterized protein</fullName>
    </submittedName>
</protein>
<dbReference type="AlphaFoldDB" id="A0A9P6QVA0"/>
<reference evidence="3" key="1">
    <citation type="journal article" date="2020" name="Fungal Divers.">
        <title>Resolving the Mortierellaceae phylogeny through synthesis of multi-gene phylogenetics and phylogenomics.</title>
        <authorList>
            <person name="Vandepol N."/>
            <person name="Liber J."/>
            <person name="Desiro A."/>
            <person name="Na H."/>
            <person name="Kennedy M."/>
            <person name="Barry K."/>
            <person name="Grigoriev I.V."/>
            <person name="Miller A.N."/>
            <person name="O'Donnell K."/>
            <person name="Stajich J.E."/>
            <person name="Bonito G."/>
        </authorList>
    </citation>
    <scope>NUCLEOTIDE SEQUENCE</scope>
    <source>
        <strain evidence="3">REB-010B</strain>
    </source>
</reference>
<gene>
    <name evidence="3" type="ORF">BGZ99_002880</name>
</gene>
<proteinExistence type="predicted"/>
<feature type="compositionally biased region" description="Low complexity" evidence="1">
    <location>
        <begin position="204"/>
        <end position="219"/>
    </location>
</feature>
<evidence type="ECO:0000313" key="3">
    <source>
        <dbReference type="EMBL" id="KAG0302873.1"/>
    </source>
</evidence>
<feature type="chain" id="PRO_5040500265" evidence="2">
    <location>
        <begin position="22"/>
        <end position="276"/>
    </location>
</feature>
<sequence length="276" mass="27381">MIFKTTLLLVAALAAPALVLAEEPATCNIPAVRYNITGIVDEKNFCTMIPAMGVQDVAPYEACALSHCVGTVPGVAANTPAMPSGFIKSAHFVNNATNGFIQITGCIDSSVLALNATDEGGQMDSHGWQYKCAGYTKFVSLIEPATNTYCIRCCNTDVDVNCDTAHSTHGCWNLIPGQYTLDDGVTSCPAPVGAPVVVATTTAGAPVSSPTSGSSAPGTPTGGAGAGAGTGTGSSGSGAGAGVTVSKPSAGSRSAIFSVEMVGMVAAAALGVAAAL</sequence>